<dbReference type="EMBL" id="BAABRP010000001">
    <property type="protein sequence ID" value="GAA5512101.1"/>
    <property type="molecule type" value="Genomic_DNA"/>
</dbReference>
<comment type="caution">
    <text evidence="2">The sequence shown here is derived from an EMBL/GenBank/DDBJ whole genome shotgun (WGS) entry which is preliminary data.</text>
</comment>
<organism evidence="2 3">
    <name type="scientific">Deinococcus carri</name>
    <dbReference type="NCBI Taxonomy" id="1211323"/>
    <lineage>
        <taxon>Bacteria</taxon>
        <taxon>Thermotogati</taxon>
        <taxon>Deinococcota</taxon>
        <taxon>Deinococci</taxon>
        <taxon>Deinococcales</taxon>
        <taxon>Deinococcaceae</taxon>
        <taxon>Deinococcus</taxon>
    </lineage>
</organism>
<dbReference type="Pfam" id="PF14343">
    <property type="entry name" value="PrcB_C"/>
    <property type="match status" value="1"/>
</dbReference>
<reference evidence="2 3" key="1">
    <citation type="submission" date="2024-02" db="EMBL/GenBank/DDBJ databases">
        <title>Deinococcus carri NBRC 110142.</title>
        <authorList>
            <person name="Ichikawa N."/>
            <person name="Katano-Makiyama Y."/>
            <person name="Hidaka K."/>
        </authorList>
    </citation>
    <scope>NUCLEOTIDE SEQUENCE [LARGE SCALE GENOMIC DNA]</scope>
    <source>
        <strain evidence="2 3">NBRC 110142</strain>
    </source>
</reference>
<evidence type="ECO:0000313" key="2">
    <source>
        <dbReference type="EMBL" id="GAA5512101.1"/>
    </source>
</evidence>
<evidence type="ECO:0000313" key="3">
    <source>
        <dbReference type="Proteomes" id="UP001401887"/>
    </source>
</evidence>
<keyword evidence="3" id="KW-1185">Reference proteome</keyword>
<dbReference type="RefSeq" id="WP_345461262.1">
    <property type="nucleotide sequence ID" value="NZ_BAABRP010000001.1"/>
</dbReference>
<dbReference type="Proteomes" id="UP001401887">
    <property type="component" value="Unassembled WGS sequence"/>
</dbReference>
<gene>
    <name evidence="2" type="ORF">Dcar01_00815</name>
</gene>
<sequence length="369" mass="37100">MTKTLTAALVVSAGLLAGCTMTGPGNLKVHEALLYGSSQERLVWVYGNLGGSAQSSVKLGGTAAELRSQVQDPLAVPGTLSVNGKAVYRLGTSTLTPKLSVTRDTRGLFNVAMNEAGGTVYYTDGRTWTRLNAGTGSGVGGTPVSGLRGAGNLTDAEADALGTVLLNQGALAIAVLDPASVPDAPLSVEPAPGEYRRTALYVQAGVPTVTATTGTVTTTPGTPTGTAPTPGGRVNLTELASGSNASASTAAVQVATTQSALSALYNIAYGRQTGTPSVPSLPASDTVVGVFLGQRATGGYGVRVTGATAQDDTLTLTVTVTAPGPGSITTQALTSPWTIVRVPGRYRDVRVVDSLGRPFPVGTGGGEVR</sequence>
<protein>
    <recommendedName>
        <fullName evidence="1">PrcB C-terminal domain-containing protein</fullName>
    </recommendedName>
</protein>
<evidence type="ECO:0000259" key="1">
    <source>
        <dbReference type="Pfam" id="PF14343"/>
    </source>
</evidence>
<feature type="domain" description="PrcB C-terminal" evidence="1">
    <location>
        <begin position="286"/>
        <end position="343"/>
    </location>
</feature>
<dbReference type="PROSITE" id="PS51257">
    <property type="entry name" value="PROKAR_LIPOPROTEIN"/>
    <property type="match status" value="1"/>
</dbReference>
<dbReference type="InterPro" id="IPR025748">
    <property type="entry name" value="PrcB_C_dom"/>
</dbReference>
<proteinExistence type="predicted"/>
<name>A0ABP9W424_9DEIO</name>
<accession>A0ABP9W424</accession>